<reference evidence="11 12" key="2">
    <citation type="submission" date="2019-09" db="EMBL/GenBank/DDBJ databases">
        <authorList>
            <person name="Jin C."/>
        </authorList>
    </citation>
    <scope>NUCLEOTIDE SEQUENCE [LARGE SCALE GENOMIC DNA]</scope>
    <source>
        <strain evidence="11 12">AN110305</strain>
    </source>
</reference>
<gene>
    <name evidence="11" type="ORF">F0L68_21180</name>
</gene>
<evidence type="ECO:0000313" key="12">
    <source>
        <dbReference type="Proteomes" id="UP000323454"/>
    </source>
</evidence>
<reference evidence="11 12" key="1">
    <citation type="submission" date="2019-09" db="EMBL/GenBank/DDBJ databases">
        <title>Goodfellowia gen. nov., a new genus of the Pseudonocardineae related to Actinoalloteichus, containing Goodfellowia coeruleoviolacea gen. nov., comb. nov. gen. nov., comb. nov.</title>
        <authorList>
            <person name="Labeda D."/>
        </authorList>
    </citation>
    <scope>NUCLEOTIDE SEQUENCE [LARGE SCALE GENOMIC DNA]</scope>
    <source>
        <strain evidence="11 12">AN110305</strain>
    </source>
</reference>
<dbReference type="PANTHER" id="PTHR38594">
    <property type="entry name" value="PEP-DEPENDENT DIHYDROXYACETONE KINASE, PHOSPHORYL DONOR SUBUNIT DHAM"/>
    <property type="match status" value="1"/>
</dbReference>
<evidence type="ECO:0000256" key="3">
    <source>
        <dbReference type="ARBA" id="ARBA00003681"/>
    </source>
</evidence>
<comment type="function">
    <text evidence="2">Component of the dihydroxyacetone kinase complex, which is responsible for the phosphoenolpyruvate (PEP)-dependent phosphorylation of dihydroxyacetone. DhaM serves as the phosphoryl donor. Is phosphorylated by phosphoenolpyruvate in an EI- and HPr-dependent reaction, and a phosphorelay system on histidine residues finally leads to phosphoryl transfer to DhaL and dihydroxyacetone.</text>
</comment>
<evidence type="ECO:0000256" key="2">
    <source>
        <dbReference type="ARBA" id="ARBA00002788"/>
    </source>
</evidence>
<protein>
    <recommendedName>
        <fullName evidence="5">Phosphocarrier protein HPr</fullName>
        <ecNumber evidence="4">2.7.1.121</ecNumber>
    </recommendedName>
</protein>
<evidence type="ECO:0000256" key="8">
    <source>
        <dbReference type="SAM" id="MobiDB-lite"/>
    </source>
</evidence>
<dbReference type="InterPro" id="IPR000032">
    <property type="entry name" value="HPr-like"/>
</dbReference>
<dbReference type="PRINTS" id="PR00107">
    <property type="entry name" value="PHOSPHOCPHPR"/>
</dbReference>
<dbReference type="EMBL" id="VUOB01000038">
    <property type="protein sequence ID" value="KAA2259453.1"/>
    <property type="molecule type" value="Genomic_DNA"/>
</dbReference>
<feature type="compositionally biased region" description="Low complexity" evidence="8">
    <location>
        <begin position="130"/>
        <end position="147"/>
    </location>
</feature>
<dbReference type="PANTHER" id="PTHR38594:SF1">
    <property type="entry name" value="PEP-DEPENDENT DIHYDROXYACETONE KINASE, PHOSPHORYL DONOR SUBUNIT DHAM"/>
    <property type="match status" value="1"/>
</dbReference>
<organism evidence="11 12">
    <name type="scientific">Solihabitans fulvus</name>
    <dbReference type="NCBI Taxonomy" id="1892852"/>
    <lineage>
        <taxon>Bacteria</taxon>
        <taxon>Bacillati</taxon>
        <taxon>Actinomycetota</taxon>
        <taxon>Actinomycetes</taxon>
        <taxon>Pseudonocardiales</taxon>
        <taxon>Pseudonocardiaceae</taxon>
        <taxon>Solihabitans</taxon>
    </lineage>
</organism>
<dbReference type="NCBIfam" id="TIGR02364">
    <property type="entry name" value="dha_pts"/>
    <property type="match status" value="1"/>
</dbReference>
<dbReference type="InterPro" id="IPR004701">
    <property type="entry name" value="PTS_EIIA_man-typ"/>
</dbReference>
<dbReference type="RefSeq" id="WP_149851367.1">
    <property type="nucleotide sequence ID" value="NZ_VUOB01000038.1"/>
</dbReference>
<sequence>MKVGLVIVSHSARLAEGVAELAAQMAPDVIVLPAGGMATGGLGTDYEAVSNALDRAESGAGVVLLYDLGSARMTAELAVESLGDPSRAYVVDAPLVEGAVAAAVAAQGDATLDGVAEAAAGAAREAFADAAETGAAETDSASAGAGDQEAGPVHTLQVTLTNEVGLHARPAALLARTLTGLTAEASVEVGDQRADARSVLGLMGLNARFGDQVVVTATGPDAEEALRRVKALVDRNFDE</sequence>
<dbReference type="CDD" id="cd00367">
    <property type="entry name" value="PTS-HPr_like"/>
    <property type="match status" value="1"/>
</dbReference>
<comment type="catalytic activity">
    <reaction evidence="1">
        <text>dihydroxyacetone + phosphoenolpyruvate = dihydroxyacetone phosphate + pyruvate</text>
        <dbReference type="Rhea" id="RHEA:18381"/>
        <dbReference type="ChEBI" id="CHEBI:15361"/>
        <dbReference type="ChEBI" id="CHEBI:16016"/>
        <dbReference type="ChEBI" id="CHEBI:57642"/>
        <dbReference type="ChEBI" id="CHEBI:58702"/>
        <dbReference type="EC" id="2.7.1.121"/>
    </reaction>
</comment>
<dbReference type="Pfam" id="PF03610">
    <property type="entry name" value="EIIA-man"/>
    <property type="match status" value="1"/>
</dbReference>
<evidence type="ECO:0000256" key="1">
    <source>
        <dbReference type="ARBA" id="ARBA00001113"/>
    </source>
</evidence>
<dbReference type="PROSITE" id="PS51350">
    <property type="entry name" value="PTS_HPR_DOM"/>
    <property type="match status" value="1"/>
</dbReference>
<dbReference type="InterPro" id="IPR012844">
    <property type="entry name" value="DhaM_N"/>
</dbReference>
<feature type="region of interest" description="Disordered" evidence="8">
    <location>
        <begin position="130"/>
        <end position="149"/>
    </location>
</feature>
<dbReference type="GO" id="GO:0009401">
    <property type="term" value="P:phosphoenolpyruvate-dependent sugar phosphotransferase system"/>
    <property type="evidence" value="ECO:0007669"/>
    <property type="project" value="InterPro"/>
</dbReference>
<dbReference type="AlphaFoldDB" id="A0A5B2X8I3"/>
<dbReference type="PROSITE" id="PS51096">
    <property type="entry name" value="PTS_EIIA_TYPE_4"/>
    <property type="match status" value="1"/>
</dbReference>
<comment type="caution">
    <text evidence="11">The sequence shown here is derived from an EMBL/GenBank/DDBJ whole genome shotgun (WGS) entry which is preliminary data.</text>
</comment>
<dbReference type="Gene3D" id="3.30.1340.10">
    <property type="entry name" value="HPr-like"/>
    <property type="match status" value="1"/>
</dbReference>
<dbReference type="GO" id="GO:0047324">
    <property type="term" value="F:phosphoenolpyruvate-glycerone phosphotransferase activity"/>
    <property type="evidence" value="ECO:0007669"/>
    <property type="project" value="UniProtKB-EC"/>
</dbReference>
<dbReference type="GO" id="GO:0016020">
    <property type="term" value="C:membrane"/>
    <property type="evidence" value="ECO:0007669"/>
    <property type="project" value="InterPro"/>
</dbReference>
<dbReference type="SUPFAM" id="SSF53062">
    <property type="entry name" value="PTS system fructose IIA component-like"/>
    <property type="match status" value="1"/>
</dbReference>
<accession>A0A5B2X8I3</accession>
<dbReference type="SUPFAM" id="SSF55594">
    <property type="entry name" value="HPr-like"/>
    <property type="match status" value="1"/>
</dbReference>
<evidence type="ECO:0000259" key="10">
    <source>
        <dbReference type="PROSITE" id="PS51350"/>
    </source>
</evidence>
<dbReference type="InterPro" id="IPR035895">
    <property type="entry name" value="HPr-like_sf"/>
</dbReference>
<comment type="subunit">
    <text evidence="7">Homodimer. The dihydroxyacetone kinase complex is composed of a homodimer of DhaM, a homodimer of DhaK and the subunit DhaL.</text>
</comment>
<feature type="domain" description="HPr" evidence="10">
    <location>
        <begin position="153"/>
        <end position="239"/>
    </location>
</feature>
<dbReference type="Pfam" id="PF00381">
    <property type="entry name" value="PTS-HPr"/>
    <property type="match status" value="1"/>
</dbReference>
<keyword evidence="6" id="KW-0808">Transferase</keyword>
<dbReference type="OrthoDB" id="350754at2"/>
<evidence type="ECO:0000256" key="5">
    <source>
        <dbReference type="ARBA" id="ARBA00020422"/>
    </source>
</evidence>
<name>A0A5B2X8I3_9PSEU</name>
<dbReference type="Gene3D" id="3.40.50.510">
    <property type="entry name" value="Phosphotransferase system, mannose-type IIA component"/>
    <property type="match status" value="1"/>
</dbReference>
<evidence type="ECO:0000313" key="11">
    <source>
        <dbReference type="EMBL" id="KAA2259453.1"/>
    </source>
</evidence>
<dbReference type="InterPro" id="IPR036662">
    <property type="entry name" value="PTS_EIIA_man-typ_sf"/>
</dbReference>
<keyword evidence="12" id="KW-1185">Reference proteome</keyword>
<dbReference type="EC" id="2.7.1.121" evidence="4"/>
<feature type="domain" description="PTS EIIA type-4" evidence="9">
    <location>
        <begin position="2"/>
        <end position="127"/>
    </location>
</feature>
<dbReference type="GO" id="GO:0019563">
    <property type="term" value="P:glycerol catabolic process"/>
    <property type="evidence" value="ECO:0007669"/>
    <property type="project" value="InterPro"/>
</dbReference>
<evidence type="ECO:0000256" key="4">
    <source>
        <dbReference type="ARBA" id="ARBA00012095"/>
    </source>
</evidence>
<dbReference type="NCBIfam" id="TIGR01003">
    <property type="entry name" value="PTS_HPr_family"/>
    <property type="match status" value="1"/>
</dbReference>
<dbReference type="Proteomes" id="UP000323454">
    <property type="component" value="Unassembled WGS sequence"/>
</dbReference>
<proteinExistence type="predicted"/>
<dbReference type="PROSITE" id="PS00369">
    <property type="entry name" value="PTS_HPR_HIS"/>
    <property type="match status" value="1"/>
</dbReference>
<dbReference type="InterPro" id="IPR039643">
    <property type="entry name" value="DhaM"/>
</dbReference>
<evidence type="ECO:0000256" key="7">
    <source>
        <dbReference type="ARBA" id="ARBA00046577"/>
    </source>
</evidence>
<evidence type="ECO:0000259" key="9">
    <source>
        <dbReference type="PROSITE" id="PS51096"/>
    </source>
</evidence>
<evidence type="ECO:0000256" key="6">
    <source>
        <dbReference type="ARBA" id="ARBA00022679"/>
    </source>
</evidence>
<dbReference type="InterPro" id="IPR001020">
    <property type="entry name" value="PTS_HPr_His_P_site"/>
</dbReference>
<comment type="function">
    <text evidence="3">General (non sugar-specific) component of the phosphoenolpyruvate-dependent sugar phosphotransferase system (sugar PTS). This major carbohydrate active-transport system catalyzes the phosphorylation of incoming sugar substrates concomitantly with their translocation across the cell membrane. The phosphoryl group from phosphoenolpyruvate (PEP) is transferred to the phosphoryl carrier protein HPr by enzyme I. Phospho-HPr then transfers it to the PTS EIIA domain.</text>
</comment>